<gene>
    <name evidence="7" type="ORF">H8695_07925</name>
</gene>
<sequence>MKGEHRAKRRRAYFGKNDRKVLLSFVVLLAVAGVTALFDRRFAVGQLILIALMYVFTLFLSVKRRRRLSRFITLPSDAGQVPGIVNFINMPIPVMVVKRSGEVVWHNDAFSDLIEGKFVFGEYLDEAVPTLEMGKVSKADLRRGVRIPFRERMVDVYGSQIQENLKDENERLQVLYFIDVTEGAKLESAYVKSRPIVATIIIDSYEEIYQNARESDKAAIIAAIDNMLTEWASGTHGILRMTERGKYLFVFEAQYLEGFIGAKFDILDRVRGISIGNRLPVTISIGIGSGGATYAENEEYAKQAIDMALGRGGDQAVIKTKHNFEFFGGKSKGVEKRTKVKSRVIASAFAELLDGADNVLVMGHKFADFDAVGACVGVARMAMVRGKKVNIINNNKTTLAAPVVESLEKLTEYHNVFVNALTGLDLVGRKTLLVICDTHSATYVESMDIYKNCETVVVFDHHRKMADYIENTALSYHEPYASSASEIVSELLQYIDGAGTCTKEEAEALLAGIVLDTKNFYFKTGSRTFEAAAYLKKMGADPIEVKKLFKSDYDSYIRRVEFIASAQFYRESVAISKWDGPPLEDAKVIMSQAADELLNIEGVEASFVLYAFGDSVHISARSLGQYNVQVILEKLGGGGHLTTAGAQVAANMEDAEAQLKKAIDEYMQEYMTDAPQQGA</sequence>
<keyword evidence="4" id="KW-0812">Transmembrane</keyword>
<evidence type="ECO:0000256" key="2">
    <source>
        <dbReference type="PIRSR" id="PIRSR026583-50"/>
    </source>
</evidence>
<dbReference type="InterPro" id="IPR001667">
    <property type="entry name" value="DDH_dom"/>
</dbReference>
<keyword evidence="1" id="KW-0378">Hydrolase</keyword>
<organism evidence="7 8">
    <name type="scientific">Feifania hominis</name>
    <dbReference type="NCBI Taxonomy" id="2763660"/>
    <lineage>
        <taxon>Bacteria</taxon>
        <taxon>Bacillati</taxon>
        <taxon>Bacillota</taxon>
        <taxon>Clostridia</taxon>
        <taxon>Eubacteriales</taxon>
        <taxon>Feifaniaceae</taxon>
        <taxon>Feifania</taxon>
    </lineage>
</organism>
<keyword evidence="8" id="KW-1185">Reference proteome</keyword>
<accession>A0A926DE96</accession>
<feature type="transmembrane region" description="Helical" evidence="4">
    <location>
        <begin position="21"/>
        <end position="38"/>
    </location>
</feature>
<feature type="binding site" evidence="2">
    <location>
        <position position="370"/>
    </location>
    <ligand>
        <name>Mn(2+)</name>
        <dbReference type="ChEBI" id="CHEBI:29035"/>
        <label>2</label>
    </ligand>
</feature>
<comment type="subcellular location">
    <subcellularLocation>
        <location evidence="1">Cell membrane</location>
    </subcellularLocation>
</comment>
<feature type="binding site" evidence="2">
    <location>
        <position position="516"/>
    </location>
    <ligand>
        <name>Mn(2+)</name>
        <dbReference type="ChEBI" id="CHEBI:29035"/>
        <label>2</label>
    </ligand>
</feature>
<dbReference type="SUPFAM" id="SSF64182">
    <property type="entry name" value="DHH phosphoesterases"/>
    <property type="match status" value="1"/>
</dbReference>
<dbReference type="InterPro" id="IPR014528">
    <property type="entry name" value="GdpP/PdeA"/>
</dbReference>
<dbReference type="Proteomes" id="UP000620366">
    <property type="component" value="Unassembled WGS sequence"/>
</dbReference>
<comment type="similarity">
    <text evidence="1">Belongs to the GdpP/PdeA phosphodiesterase family.</text>
</comment>
<feature type="transmembrane region" description="Helical" evidence="4">
    <location>
        <begin position="44"/>
        <end position="62"/>
    </location>
</feature>
<dbReference type="Pfam" id="PF02272">
    <property type="entry name" value="DHHA1"/>
    <property type="match status" value="1"/>
</dbReference>
<dbReference type="PANTHER" id="PTHR47618">
    <property type="entry name" value="BIFUNCTIONAL OLIGORIBONUCLEASE AND PAP PHOSPHATASE NRNA"/>
    <property type="match status" value="1"/>
</dbReference>
<feature type="binding site" evidence="2">
    <location>
        <position position="368"/>
    </location>
    <ligand>
        <name>Mn(2+)</name>
        <dbReference type="ChEBI" id="CHEBI:29035"/>
        <label>1</label>
    </ligand>
</feature>
<dbReference type="RefSeq" id="WP_249300451.1">
    <property type="nucleotide sequence ID" value="NZ_JACRSP010000003.1"/>
</dbReference>
<dbReference type="Gene3D" id="3.10.310.30">
    <property type="match status" value="1"/>
</dbReference>
<evidence type="ECO:0000259" key="5">
    <source>
        <dbReference type="Pfam" id="PF01368"/>
    </source>
</evidence>
<feature type="binding site" evidence="2">
    <location>
        <position position="461"/>
    </location>
    <ligand>
        <name>Mn(2+)</name>
        <dbReference type="ChEBI" id="CHEBI:29035"/>
        <label>2</label>
    </ligand>
</feature>
<dbReference type="GO" id="GO:0005886">
    <property type="term" value="C:plasma membrane"/>
    <property type="evidence" value="ECO:0007669"/>
    <property type="project" value="UniProtKB-SubCell"/>
</dbReference>
<dbReference type="GO" id="GO:0016787">
    <property type="term" value="F:hydrolase activity"/>
    <property type="evidence" value="ECO:0007669"/>
    <property type="project" value="UniProtKB-UniRule"/>
</dbReference>
<evidence type="ECO:0000313" key="8">
    <source>
        <dbReference type="Proteomes" id="UP000620366"/>
    </source>
</evidence>
<comment type="caution">
    <text evidence="7">The sequence shown here is derived from an EMBL/GenBank/DDBJ whole genome shotgun (WGS) entry which is preliminary data.</text>
</comment>
<proteinExistence type="inferred from homology"/>
<keyword evidence="3" id="KW-0175">Coiled coil</keyword>
<comment type="function">
    <text evidence="1">Has phosphodiesterase (PDE) activity against cyclic-di-AMP (c-di-AMP).</text>
</comment>
<evidence type="ECO:0000256" key="3">
    <source>
        <dbReference type="SAM" id="Coils"/>
    </source>
</evidence>
<feature type="binding site" evidence="2">
    <location>
        <position position="437"/>
    </location>
    <ligand>
        <name>Mn(2+)</name>
        <dbReference type="ChEBI" id="CHEBI:29035"/>
        <label>1</label>
    </ligand>
</feature>
<dbReference type="PANTHER" id="PTHR47618:SF2">
    <property type="entry name" value="CYCLIC-DI-AMP PHOSPHODIESTERASE GDPP"/>
    <property type="match status" value="1"/>
</dbReference>
<dbReference type="AlphaFoldDB" id="A0A926DE96"/>
<reference evidence="7" key="1">
    <citation type="submission" date="2020-08" db="EMBL/GenBank/DDBJ databases">
        <title>Genome public.</title>
        <authorList>
            <person name="Liu C."/>
            <person name="Sun Q."/>
        </authorList>
    </citation>
    <scope>NUCLEOTIDE SEQUENCE</scope>
    <source>
        <strain evidence="7">BX7</strain>
    </source>
</reference>
<dbReference type="Pfam" id="PF01368">
    <property type="entry name" value="DHH"/>
    <property type="match status" value="1"/>
</dbReference>
<dbReference type="InterPro" id="IPR038763">
    <property type="entry name" value="DHH_sf"/>
</dbReference>
<feature type="binding site" evidence="2">
    <location>
        <position position="364"/>
    </location>
    <ligand>
        <name>Mn(2+)</name>
        <dbReference type="ChEBI" id="CHEBI:29035"/>
        <label>1</label>
    </ligand>
</feature>
<dbReference type="InterPro" id="IPR051319">
    <property type="entry name" value="Oligoribo/pAp-PDE_c-di-AMP_PDE"/>
</dbReference>
<evidence type="ECO:0000256" key="4">
    <source>
        <dbReference type="SAM" id="Phobius"/>
    </source>
</evidence>
<comment type="cofactor">
    <cofactor evidence="2">
        <name>Mn(2+)</name>
        <dbReference type="ChEBI" id="CHEBI:29035"/>
    </cofactor>
    <text evidence="2">For phosphodiesterase activity, probably binds 2 Mn(2+) per subunit.</text>
</comment>
<dbReference type="EC" id="3.1.4.-" evidence="1"/>
<keyword evidence="4" id="KW-1133">Transmembrane helix</keyword>
<keyword evidence="2" id="KW-0479">Metal-binding</keyword>
<dbReference type="InterPro" id="IPR003156">
    <property type="entry name" value="DHHA1_dom"/>
</dbReference>
<dbReference type="FunFam" id="3.90.1640.10:FF:000002">
    <property type="entry name" value="Cyclic-di-AMP phosphodiesterase"/>
    <property type="match status" value="1"/>
</dbReference>
<keyword evidence="1" id="KW-1003">Cell membrane</keyword>
<keyword evidence="1 4" id="KW-0472">Membrane</keyword>
<evidence type="ECO:0000256" key="1">
    <source>
        <dbReference type="PIRNR" id="PIRNR026583"/>
    </source>
</evidence>
<name>A0A926DE96_9FIRM</name>
<dbReference type="GO" id="GO:0046872">
    <property type="term" value="F:metal ion binding"/>
    <property type="evidence" value="ECO:0007669"/>
    <property type="project" value="UniProtKB-KW"/>
</dbReference>
<dbReference type="Gene3D" id="3.90.1640.10">
    <property type="entry name" value="inorganic pyrophosphatase (n-terminal core)"/>
    <property type="match status" value="1"/>
</dbReference>
<comment type="catalytic activity">
    <reaction evidence="1">
        <text>3',3'-c-di-AMP + H2O = 5'-O-phosphonoadenylyl-(3'-&gt;5')-adenosine + H(+)</text>
        <dbReference type="Rhea" id="RHEA:54420"/>
        <dbReference type="ChEBI" id="CHEBI:15377"/>
        <dbReference type="ChEBI" id="CHEBI:15378"/>
        <dbReference type="ChEBI" id="CHEBI:71500"/>
        <dbReference type="ChEBI" id="CHEBI:138171"/>
    </reaction>
</comment>
<keyword evidence="2" id="KW-0464">Manganese</keyword>
<dbReference type="Pfam" id="PF24898">
    <property type="entry name" value="GGDEF_GdpP"/>
    <property type="match status" value="1"/>
</dbReference>
<feature type="domain" description="DHHA1" evidence="6">
    <location>
        <begin position="588"/>
        <end position="669"/>
    </location>
</feature>
<feature type="binding site" evidence="2">
    <location>
        <position position="437"/>
    </location>
    <ligand>
        <name>Mn(2+)</name>
        <dbReference type="ChEBI" id="CHEBI:29035"/>
        <label>2</label>
    </ligand>
</feature>
<dbReference type="Gene3D" id="3.30.450.20">
    <property type="entry name" value="PAS domain"/>
    <property type="match status" value="1"/>
</dbReference>
<evidence type="ECO:0000259" key="6">
    <source>
        <dbReference type="Pfam" id="PF02272"/>
    </source>
</evidence>
<feature type="domain" description="DDH" evidence="5">
    <location>
        <begin position="358"/>
        <end position="513"/>
    </location>
</feature>
<protein>
    <recommendedName>
        <fullName evidence="1">Cyclic-di-AMP phosphodiesterase</fullName>
        <ecNumber evidence="1">3.1.4.-</ecNumber>
    </recommendedName>
</protein>
<feature type="coiled-coil region" evidence="3">
    <location>
        <begin position="645"/>
        <end position="672"/>
    </location>
</feature>
<dbReference type="GO" id="GO:0003676">
    <property type="term" value="F:nucleic acid binding"/>
    <property type="evidence" value="ECO:0007669"/>
    <property type="project" value="UniProtKB-UniRule"/>
</dbReference>
<evidence type="ECO:0000313" key="7">
    <source>
        <dbReference type="EMBL" id="MBC8536611.1"/>
    </source>
</evidence>
<dbReference type="PIRSF" id="PIRSF026583">
    <property type="entry name" value="YybT"/>
    <property type="match status" value="1"/>
</dbReference>
<dbReference type="EMBL" id="JACRSP010000003">
    <property type="protein sequence ID" value="MBC8536611.1"/>
    <property type="molecule type" value="Genomic_DNA"/>
</dbReference>